<gene>
    <name evidence="2" type="ORF">N0B16_03265</name>
</gene>
<keyword evidence="1" id="KW-0812">Transmembrane</keyword>
<protein>
    <recommendedName>
        <fullName evidence="4">YcxB-like protein domain-containing protein</fullName>
    </recommendedName>
</protein>
<reference evidence="3" key="1">
    <citation type="submission" date="2023-07" db="EMBL/GenBank/DDBJ databases">
        <title>Chryseobacterium sp. GMJ5 Genome sequencing and assembly.</title>
        <authorList>
            <person name="Jung Y."/>
        </authorList>
    </citation>
    <scope>NUCLEOTIDE SEQUENCE [LARGE SCALE GENOMIC DNA]</scope>
    <source>
        <strain evidence="3">GMJ5</strain>
    </source>
</reference>
<comment type="caution">
    <text evidence="2">The sequence shown here is derived from an EMBL/GenBank/DDBJ whole genome shotgun (WGS) entry which is preliminary data.</text>
</comment>
<evidence type="ECO:0000313" key="3">
    <source>
        <dbReference type="Proteomes" id="UP001208114"/>
    </source>
</evidence>
<dbReference type="EMBL" id="JAOTEN010000001">
    <property type="protein sequence ID" value="MCU7613447.1"/>
    <property type="molecule type" value="Genomic_DNA"/>
</dbReference>
<evidence type="ECO:0000313" key="2">
    <source>
        <dbReference type="EMBL" id="MCU7613447.1"/>
    </source>
</evidence>
<dbReference type="RefSeq" id="WP_262989294.1">
    <property type="nucleotide sequence ID" value="NZ_JAOTEN010000001.1"/>
</dbReference>
<evidence type="ECO:0008006" key="4">
    <source>
        <dbReference type="Google" id="ProtNLM"/>
    </source>
</evidence>
<evidence type="ECO:0000256" key="1">
    <source>
        <dbReference type="SAM" id="Phobius"/>
    </source>
</evidence>
<keyword evidence="1" id="KW-1133">Transmembrane helix</keyword>
<keyword evidence="1" id="KW-0472">Membrane</keyword>
<feature type="transmembrane region" description="Helical" evidence="1">
    <location>
        <begin position="39"/>
        <end position="56"/>
    </location>
</feature>
<dbReference type="Proteomes" id="UP001208114">
    <property type="component" value="Unassembled WGS sequence"/>
</dbReference>
<feature type="transmembrane region" description="Helical" evidence="1">
    <location>
        <begin position="62"/>
        <end position="79"/>
    </location>
</feature>
<organism evidence="2 3">
    <name type="scientific">Chryseobacterium gilvum</name>
    <dbReference type="NCBI Taxonomy" id="2976534"/>
    <lineage>
        <taxon>Bacteria</taxon>
        <taxon>Pseudomonadati</taxon>
        <taxon>Bacteroidota</taxon>
        <taxon>Flavobacteriia</taxon>
        <taxon>Flavobacteriales</taxon>
        <taxon>Weeksellaceae</taxon>
        <taxon>Chryseobacterium group</taxon>
        <taxon>Chryseobacterium</taxon>
    </lineage>
</organism>
<accession>A0ABT2VTX1</accession>
<sequence length="173" mass="21250">MTNKKYLIFRRNYEDHISKKLVIEKEVFETDFYETRQPFGLVIFGFLMLLYTLYIIFEIHILYELFMIITALFFMYGGLKRSKLIFRISKNGIWSAEFGFIYFRHIERIEFYRYIGKHSSEQMKIYIKNYQLYQMEIPFLEQPISHIEHYGNLKNLLEHALKDTNKRDKNESY</sequence>
<keyword evidence="3" id="KW-1185">Reference proteome</keyword>
<name>A0ABT2VTX1_9FLAO</name>
<proteinExistence type="predicted"/>